<gene>
    <name evidence="2" type="ORF">HPB48_010204</name>
</gene>
<evidence type="ECO:0000313" key="3">
    <source>
        <dbReference type="Proteomes" id="UP000821853"/>
    </source>
</evidence>
<sequence length="79" mass="8838">MYTDKDIEKMFVNEKNATILDAKRIKNSKTVALVINGMKVPRYVLMGNCLGSARYSEDNTTYATRGEKRDSGPMCVSTP</sequence>
<dbReference type="AlphaFoldDB" id="A0A9J6G7E3"/>
<name>A0A9J6G7E3_HAELO</name>
<dbReference type="Proteomes" id="UP000821853">
    <property type="component" value="Chromosome 3"/>
</dbReference>
<reference evidence="2 3" key="1">
    <citation type="journal article" date="2020" name="Cell">
        <title>Large-Scale Comparative Analyses of Tick Genomes Elucidate Their Genetic Diversity and Vector Capacities.</title>
        <authorList>
            <consortium name="Tick Genome and Microbiome Consortium (TIGMIC)"/>
            <person name="Jia N."/>
            <person name="Wang J."/>
            <person name="Shi W."/>
            <person name="Du L."/>
            <person name="Sun Y."/>
            <person name="Zhan W."/>
            <person name="Jiang J.F."/>
            <person name="Wang Q."/>
            <person name="Zhang B."/>
            <person name="Ji P."/>
            <person name="Bell-Sakyi L."/>
            <person name="Cui X.M."/>
            <person name="Yuan T.T."/>
            <person name="Jiang B.G."/>
            <person name="Yang W.F."/>
            <person name="Lam T.T."/>
            <person name="Chang Q.C."/>
            <person name="Ding S.J."/>
            <person name="Wang X.J."/>
            <person name="Zhu J.G."/>
            <person name="Ruan X.D."/>
            <person name="Zhao L."/>
            <person name="Wei J.T."/>
            <person name="Ye R.Z."/>
            <person name="Que T.C."/>
            <person name="Du C.H."/>
            <person name="Zhou Y.H."/>
            <person name="Cheng J.X."/>
            <person name="Dai P.F."/>
            <person name="Guo W.B."/>
            <person name="Han X.H."/>
            <person name="Huang E.J."/>
            <person name="Li L.F."/>
            <person name="Wei W."/>
            <person name="Gao Y.C."/>
            <person name="Liu J.Z."/>
            <person name="Shao H.Z."/>
            <person name="Wang X."/>
            <person name="Wang C.C."/>
            <person name="Yang T.C."/>
            <person name="Huo Q.B."/>
            <person name="Li W."/>
            <person name="Chen H.Y."/>
            <person name="Chen S.E."/>
            <person name="Zhou L.G."/>
            <person name="Ni X.B."/>
            <person name="Tian J.H."/>
            <person name="Sheng Y."/>
            <person name="Liu T."/>
            <person name="Pan Y.S."/>
            <person name="Xia L.Y."/>
            <person name="Li J."/>
            <person name="Zhao F."/>
            <person name="Cao W.C."/>
        </authorList>
    </citation>
    <scope>NUCLEOTIDE SEQUENCE [LARGE SCALE GENOMIC DNA]</scope>
    <source>
        <strain evidence="2">HaeL-2018</strain>
    </source>
</reference>
<organism evidence="2 3">
    <name type="scientific">Haemaphysalis longicornis</name>
    <name type="common">Bush tick</name>
    <dbReference type="NCBI Taxonomy" id="44386"/>
    <lineage>
        <taxon>Eukaryota</taxon>
        <taxon>Metazoa</taxon>
        <taxon>Ecdysozoa</taxon>
        <taxon>Arthropoda</taxon>
        <taxon>Chelicerata</taxon>
        <taxon>Arachnida</taxon>
        <taxon>Acari</taxon>
        <taxon>Parasitiformes</taxon>
        <taxon>Ixodida</taxon>
        <taxon>Ixodoidea</taxon>
        <taxon>Ixodidae</taxon>
        <taxon>Haemaphysalinae</taxon>
        <taxon>Haemaphysalis</taxon>
    </lineage>
</organism>
<proteinExistence type="predicted"/>
<protein>
    <submittedName>
        <fullName evidence="2">Uncharacterized protein</fullName>
    </submittedName>
</protein>
<keyword evidence="3" id="KW-1185">Reference proteome</keyword>
<accession>A0A9J6G7E3</accession>
<evidence type="ECO:0000256" key="1">
    <source>
        <dbReference type="SAM" id="MobiDB-lite"/>
    </source>
</evidence>
<comment type="caution">
    <text evidence="2">The sequence shown here is derived from an EMBL/GenBank/DDBJ whole genome shotgun (WGS) entry which is preliminary data.</text>
</comment>
<dbReference type="EMBL" id="JABSTR010000005">
    <property type="protein sequence ID" value="KAH9371362.1"/>
    <property type="molecule type" value="Genomic_DNA"/>
</dbReference>
<dbReference type="VEuPathDB" id="VectorBase:HLOH_046942"/>
<feature type="region of interest" description="Disordered" evidence="1">
    <location>
        <begin position="60"/>
        <end position="79"/>
    </location>
</feature>
<evidence type="ECO:0000313" key="2">
    <source>
        <dbReference type="EMBL" id="KAH9371362.1"/>
    </source>
</evidence>